<organism evidence="3 4">
    <name type="scientific">Jannaschia seosinensis</name>
    <dbReference type="NCBI Taxonomy" id="313367"/>
    <lineage>
        <taxon>Bacteria</taxon>
        <taxon>Pseudomonadati</taxon>
        <taxon>Pseudomonadota</taxon>
        <taxon>Alphaproteobacteria</taxon>
        <taxon>Rhodobacterales</taxon>
        <taxon>Roseobacteraceae</taxon>
        <taxon>Jannaschia</taxon>
    </lineage>
</organism>
<dbReference type="SUPFAM" id="SSF56349">
    <property type="entry name" value="DNA breaking-rejoining enzymes"/>
    <property type="match status" value="1"/>
</dbReference>
<sequence length="171" mass="18524">MLYTGAARADAVKLGPWSMKAGRIEYRRQKTRKSGGVLVSIPMHDDLREVLAGLPDDRPWLATARGEGRSSDGLGNLVREWCDAAGLSSCTAHGLRKACARRLAEAGATAHEIGAVTGHKTLSEVQRYTAEAQREGMADSAFEKLIARPNGERNVVNLPERFANNPANTQK</sequence>
<accession>A0A0M7B6K5</accession>
<protein>
    <submittedName>
        <fullName evidence="3">Site-specific recombinase XerD</fullName>
    </submittedName>
</protein>
<dbReference type="OrthoDB" id="7510934at2"/>
<keyword evidence="4" id="KW-1185">Reference proteome</keyword>
<evidence type="ECO:0000256" key="1">
    <source>
        <dbReference type="ARBA" id="ARBA00023172"/>
    </source>
</evidence>
<gene>
    <name evidence="3" type="ORF">JSE7799_00674</name>
</gene>
<evidence type="ECO:0000313" key="3">
    <source>
        <dbReference type="EMBL" id="CUH24578.1"/>
    </source>
</evidence>
<keyword evidence="1" id="KW-0233">DNA recombination</keyword>
<reference evidence="3 4" key="1">
    <citation type="submission" date="2015-09" db="EMBL/GenBank/DDBJ databases">
        <authorList>
            <person name="Jackson K.R."/>
            <person name="Lunt B.L."/>
            <person name="Fisher J.N.B."/>
            <person name="Gardner A.V."/>
            <person name="Bailey M.E."/>
            <person name="Deus L.M."/>
            <person name="Earl A.S."/>
            <person name="Gibby P.D."/>
            <person name="Hartmann K.A."/>
            <person name="Liu J.E."/>
            <person name="Manci A.M."/>
            <person name="Nielsen D.A."/>
            <person name="Solomon M.B."/>
            <person name="Breakwell D.P."/>
            <person name="Burnett S.H."/>
            <person name="Grose J.H."/>
        </authorList>
    </citation>
    <scope>NUCLEOTIDE SEQUENCE [LARGE SCALE GENOMIC DNA]</scope>
    <source>
        <strain evidence="3 4">CECT 7799</strain>
    </source>
</reference>
<dbReference type="GO" id="GO:0006310">
    <property type="term" value="P:DNA recombination"/>
    <property type="evidence" value="ECO:0007669"/>
    <property type="project" value="UniProtKB-KW"/>
</dbReference>
<evidence type="ECO:0000313" key="4">
    <source>
        <dbReference type="Proteomes" id="UP000049455"/>
    </source>
</evidence>
<dbReference type="EMBL" id="CYPR01000039">
    <property type="protein sequence ID" value="CUH24578.1"/>
    <property type="molecule type" value="Genomic_DNA"/>
</dbReference>
<dbReference type="InterPro" id="IPR002104">
    <property type="entry name" value="Integrase_catalytic"/>
</dbReference>
<proteinExistence type="predicted"/>
<dbReference type="InterPro" id="IPR011010">
    <property type="entry name" value="DNA_brk_join_enz"/>
</dbReference>
<dbReference type="Proteomes" id="UP000049455">
    <property type="component" value="Unassembled WGS sequence"/>
</dbReference>
<dbReference type="Pfam" id="PF00589">
    <property type="entry name" value="Phage_integrase"/>
    <property type="match status" value="1"/>
</dbReference>
<name>A0A0M7B6K5_9RHOB</name>
<dbReference type="AlphaFoldDB" id="A0A0M7B6K5"/>
<dbReference type="RefSeq" id="WP_055662339.1">
    <property type="nucleotide sequence ID" value="NZ_CYPR01000039.1"/>
</dbReference>
<dbReference type="STRING" id="313367.JSE7799_00674"/>
<feature type="domain" description="Tyr recombinase" evidence="2">
    <location>
        <begin position="1"/>
        <end position="142"/>
    </location>
</feature>
<evidence type="ECO:0000259" key="2">
    <source>
        <dbReference type="PROSITE" id="PS51898"/>
    </source>
</evidence>
<dbReference type="InterPro" id="IPR013762">
    <property type="entry name" value="Integrase-like_cat_sf"/>
</dbReference>
<dbReference type="Gene3D" id="1.10.443.10">
    <property type="entry name" value="Intergrase catalytic core"/>
    <property type="match status" value="1"/>
</dbReference>
<dbReference type="GO" id="GO:0003677">
    <property type="term" value="F:DNA binding"/>
    <property type="evidence" value="ECO:0007669"/>
    <property type="project" value="InterPro"/>
</dbReference>
<dbReference type="PROSITE" id="PS51898">
    <property type="entry name" value="TYR_RECOMBINASE"/>
    <property type="match status" value="1"/>
</dbReference>
<dbReference type="GO" id="GO:0015074">
    <property type="term" value="P:DNA integration"/>
    <property type="evidence" value="ECO:0007669"/>
    <property type="project" value="InterPro"/>
</dbReference>